<comment type="function">
    <text evidence="3">Essential component of the cytosolic iron-sulfur (Fe/S) protein assembly machinery. Required for the maturation of extramitochondrial Fe/S proteins.</text>
</comment>
<reference evidence="5 6" key="1">
    <citation type="journal article" date="2013" name="MBio">
        <title>Genome sequencing of the plant pathogen Taphrina deformans, the causal agent of peach leaf curl.</title>
        <authorList>
            <person name="Cisse O.H."/>
            <person name="Almeida J.M.G.C.F."/>
            <person name="Fonseca A."/>
            <person name="Kumar A.A."/>
            <person name="Salojaervi J."/>
            <person name="Overmyer K."/>
            <person name="Hauser P.M."/>
            <person name="Pagni M."/>
        </authorList>
    </citation>
    <scope>NUCLEOTIDE SEQUENCE [LARGE SCALE GENOMIC DNA]</scope>
    <source>
        <strain evidence="6">PYCC 5710 / ATCC 11124 / CBS 356.35 / IMI 108563 / JCM 9778 / NBRC 8474</strain>
    </source>
</reference>
<organism evidence="5 6">
    <name type="scientific">Taphrina deformans (strain PYCC 5710 / ATCC 11124 / CBS 356.35 / IMI 108563 / JCM 9778 / NBRC 8474)</name>
    <name type="common">Peach leaf curl fungus</name>
    <name type="synonym">Lalaria deformans</name>
    <dbReference type="NCBI Taxonomy" id="1097556"/>
    <lineage>
        <taxon>Eukaryota</taxon>
        <taxon>Fungi</taxon>
        <taxon>Dikarya</taxon>
        <taxon>Ascomycota</taxon>
        <taxon>Taphrinomycotina</taxon>
        <taxon>Taphrinomycetes</taxon>
        <taxon>Taphrinales</taxon>
        <taxon>Taphrinaceae</taxon>
        <taxon>Taphrina</taxon>
    </lineage>
</organism>
<evidence type="ECO:0000256" key="1">
    <source>
        <dbReference type="ARBA" id="ARBA00022574"/>
    </source>
</evidence>
<dbReference type="HAMAP" id="MF_03037">
    <property type="entry name" value="ciao1"/>
    <property type="match status" value="1"/>
</dbReference>
<dbReference type="GO" id="GO:0016226">
    <property type="term" value="P:iron-sulfur cluster assembly"/>
    <property type="evidence" value="ECO:0007669"/>
    <property type="project" value="UniProtKB-UniRule"/>
</dbReference>
<keyword evidence="1 4" id="KW-0853">WD repeat</keyword>
<dbReference type="STRING" id="1097556.R4XCF7"/>
<dbReference type="InterPro" id="IPR020472">
    <property type="entry name" value="WD40_PAC1"/>
</dbReference>
<evidence type="ECO:0000256" key="4">
    <source>
        <dbReference type="PROSITE-ProRule" id="PRU00221"/>
    </source>
</evidence>
<dbReference type="InterPro" id="IPR015943">
    <property type="entry name" value="WD40/YVTN_repeat-like_dom_sf"/>
</dbReference>
<comment type="caution">
    <text evidence="5">The sequence shown here is derived from an EMBL/GenBank/DDBJ whole genome shotgun (WGS) entry which is preliminary data.</text>
</comment>
<name>R4XCF7_TAPDE</name>
<dbReference type="GO" id="GO:0097361">
    <property type="term" value="C:cytosolic [4Fe-4S] assembly targeting complex"/>
    <property type="evidence" value="ECO:0007669"/>
    <property type="project" value="InterPro"/>
</dbReference>
<dbReference type="PANTHER" id="PTHR19920:SF0">
    <property type="entry name" value="CYTOSOLIC IRON-SULFUR PROTEIN ASSEMBLY PROTEIN CIAO1-RELATED"/>
    <property type="match status" value="1"/>
</dbReference>
<dbReference type="InterPro" id="IPR001680">
    <property type="entry name" value="WD40_rpt"/>
</dbReference>
<dbReference type="Pfam" id="PF00400">
    <property type="entry name" value="WD40"/>
    <property type="match status" value="6"/>
</dbReference>
<dbReference type="VEuPathDB" id="FungiDB:TAPDE_003495"/>
<dbReference type="PROSITE" id="PS00678">
    <property type="entry name" value="WD_REPEATS_1"/>
    <property type="match status" value="1"/>
</dbReference>
<evidence type="ECO:0000313" key="6">
    <source>
        <dbReference type="Proteomes" id="UP000013776"/>
    </source>
</evidence>
<proteinExistence type="inferred from homology"/>
<dbReference type="AlphaFoldDB" id="R4XCF7"/>
<feature type="repeat" description="WD" evidence="4">
    <location>
        <begin position="42"/>
        <end position="83"/>
    </location>
</feature>
<dbReference type="InterPro" id="IPR019775">
    <property type="entry name" value="WD40_repeat_CS"/>
</dbReference>
<comment type="similarity">
    <text evidence="3">Belongs to the WD repeat CIA1 family.</text>
</comment>
<dbReference type="Gene3D" id="2.130.10.10">
    <property type="entry name" value="YVTN repeat-like/Quinoprotein amine dehydrogenase"/>
    <property type="match status" value="1"/>
</dbReference>
<dbReference type="InterPro" id="IPR028608">
    <property type="entry name" value="CIAO1/Cia1"/>
</dbReference>
<dbReference type="PANTHER" id="PTHR19920">
    <property type="entry name" value="WD40 PROTEIN CIAO1"/>
    <property type="match status" value="1"/>
</dbReference>
<keyword evidence="2" id="KW-0677">Repeat</keyword>
<protein>
    <recommendedName>
        <fullName evidence="3">Probable cytosolic iron-sulfur protein assembly protein 1</fullName>
    </recommendedName>
</protein>
<evidence type="ECO:0000313" key="5">
    <source>
        <dbReference type="EMBL" id="CCG83276.1"/>
    </source>
</evidence>
<feature type="repeat" description="WD" evidence="4">
    <location>
        <begin position="85"/>
        <end position="128"/>
    </location>
</feature>
<sequence>MISTSTDLEPVNGKDKLAELASPAESHDASNSSDIITHKHTLGGHTDRVWNVSIHPTIPLIATASADKTVRLYSAKSFQQVGLIEGNHKRSIRSCAWKPGEPKPVLATASFDGTAGIWDSQTDEDTQETEWECAGLLEGHENEVKSVAWSASGTLLATCSRDKSIWIWECENYEDPECVSVMQEHSQDVKCVVWHPSEELLASGSYDDEIRIWRDDGDDWICCSILKGHEGTVWSVDFAESKGDRPARLVSASGDSTVRVWTRTADPASVAKDNDAVPSIIRPDQNQVWEETVVLPSSHLGDIYTVAWSKKSNRIASAGEDGNITIYSSQPATDGDTAEKWKIVAQKISAHGVHEINHLAWGAVTAEGSELLFSAGDDGVTNVWNVSSK</sequence>
<dbReference type="PROSITE" id="PS50082">
    <property type="entry name" value="WD_REPEATS_2"/>
    <property type="match status" value="6"/>
</dbReference>
<dbReference type="OrthoDB" id="284782at2759"/>
<accession>R4XCF7</accession>
<dbReference type="eggNOG" id="KOG0645">
    <property type="taxonomic scope" value="Eukaryota"/>
</dbReference>
<dbReference type="EMBL" id="CAHR02000133">
    <property type="protein sequence ID" value="CCG83276.1"/>
    <property type="molecule type" value="Genomic_DNA"/>
</dbReference>
<evidence type="ECO:0000256" key="2">
    <source>
        <dbReference type="ARBA" id="ARBA00022737"/>
    </source>
</evidence>
<dbReference type="PRINTS" id="PR00320">
    <property type="entry name" value="GPROTEINBRPT"/>
</dbReference>
<feature type="repeat" description="WD" evidence="4">
    <location>
        <begin position="296"/>
        <end position="328"/>
    </location>
</feature>
<keyword evidence="6" id="KW-1185">Reference proteome</keyword>
<evidence type="ECO:0000256" key="3">
    <source>
        <dbReference type="HAMAP-Rule" id="MF_03037"/>
    </source>
</evidence>
<feature type="repeat" description="WD" evidence="4">
    <location>
        <begin position="226"/>
        <end position="261"/>
    </location>
</feature>
<dbReference type="CDD" id="cd00200">
    <property type="entry name" value="WD40"/>
    <property type="match status" value="1"/>
</dbReference>
<dbReference type="Proteomes" id="UP000013776">
    <property type="component" value="Unassembled WGS sequence"/>
</dbReference>
<gene>
    <name evidence="3" type="primary">CIA1</name>
    <name evidence="5" type="ORF">TAPDE_003495</name>
</gene>
<feature type="repeat" description="WD" evidence="4">
    <location>
        <begin position="137"/>
        <end position="169"/>
    </location>
</feature>
<dbReference type="SMART" id="SM00320">
    <property type="entry name" value="WD40"/>
    <property type="match status" value="7"/>
</dbReference>
<dbReference type="PROSITE" id="PS50294">
    <property type="entry name" value="WD_REPEATS_REGION"/>
    <property type="match status" value="4"/>
</dbReference>
<dbReference type="SUPFAM" id="SSF50978">
    <property type="entry name" value="WD40 repeat-like"/>
    <property type="match status" value="1"/>
</dbReference>
<feature type="repeat" description="WD" evidence="4">
    <location>
        <begin position="182"/>
        <end position="213"/>
    </location>
</feature>
<dbReference type="InterPro" id="IPR036322">
    <property type="entry name" value="WD40_repeat_dom_sf"/>
</dbReference>